<dbReference type="EMBL" id="JBHTMY010000003">
    <property type="protein sequence ID" value="MFD1316218.1"/>
    <property type="molecule type" value="Genomic_DNA"/>
</dbReference>
<proteinExistence type="predicted"/>
<keyword evidence="2" id="KW-1185">Reference proteome</keyword>
<sequence length="321" mass="36981">MMAKKTLLILFLFSLIKGYSQETFPINYDYLSDNVYLLHPAAAGVGSCGKFRLTYGQSFFGVENGPSLQTLNFHNRFWDNAAVGGIIFNDQNGYHAKRGFIGTYAYHLAFDKGYNLNQLSFGLNFMYLQNSIDQSDFITDDPVISGNTETSNYYNADFGMSYHNLNIFSYFTIKNILESPRDLVNSSLETENLRRYLFTLGGVLNKEKDYFFEPSVMVQYIEYTKEIWADFNLKTFRKLNREGNQLWAAVSYRQSFDSSDLASLRQITPIIGVNVNRWLLSYTYTHQLGDVVFQNSMNHQITLGFNLDCATVITRLWDIQN</sequence>
<dbReference type="Proteomes" id="UP001597201">
    <property type="component" value="Unassembled WGS sequence"/>
</dbReference>
<dbReference type="RefSeq" id="WP_377179028.1">
    <property type="nucleotide sequence ID" value="NZ_JBHTMY010000003.1"/>
</dbReference>
<dbReference type="InterPro" id="IPR019861">
    <property type="entry name" value="PorP/SprF_Bacteroidetes"/>
</dbReference>
<evidence type="ECO:0000313" key="2">
    <source>
        <dbReference type="Proteomes" id="UP001597201"/>
    </source>
</evidence>
<dbReference type="NCBIfam" id="TIGR03519">
    <property type="entry name" value="T9SS_PorP_fam"/>
    <property type="match status" value="1"/>
</dbReference>
<evidence type="ECO:0000313" key="1">
    <source>
        <dbReference type="EMBL" id="MFD1316218.1"/>
    </source>
</evidence>
<dbReference type="Pfam" id="PF11751">
    <property type="entry name" value="PorP_SprF"/>
    <property type="match status" value="1"/>
</dbReference>
<name>A0ABW3Y4Q1_9FLAO</name>
<accession>A0ABW3Y4Q1</accession>
<comment type="caution">
    <text evidence="1">The sequence shown here is derived from an EMBL/GenBank/DDBJ whole genome shotgun (WGS) entry which is preliminary data.</text>
</comment>
<gene>
    <name evidence="1" type="ORF">ACFQ39_11375</name>
</gene>
<reference evidence="2" key="1">
    <citation type="journal article" date="2019" name="Int. J. Syst. Evol. Microbiol.">
        <title>The Global Catalogue of Microorganisms (GCM) 10K type strain sequencing project: providing services to taxonomists for standard genome sequencing and annotation.</title>
        <authorList>
            <consortium name="The Broad Institute Genomics Platform"/>
            <consortium name="The Broad Institute Genome Sequencing Center for Infectious Disease"/>
            <person name="Wu L."/>
            <person name="Ma J."/>
        </authorList>
    </citation>
    <scope>NUCLEOTIDE SEQUENCE [LARGE SCALE GENOMIC DNA]</scope>
    <source>
        <strain evidence="2">CCUG 61485</strain>
    </source>
</reference>
<organism evidence="1 2">
    <name type="scientific">Namhaeicola litoreus</name>
    <dbReference type="NCBI Taxonomy" id="1052145"/>
    <lineage>
        <taxon>Bacteria</taxon>
        <taxon>Pseudomonadati</taxon>
        <taxon>Bacteroidota</taxon>
        <taxon>Flavobacteriia</taxon>
        <taxon>Flavobacteriales</taxon>
        <taxon>Flavobacteriaceae</taxon>
        <taxon>Namhaeicola</taxon>
    </lineage>
</organism>
<protein>
    <submittedName>
        <fullName evidence="1">Type IX secretion system membrane protein PorP/SprF</fullName>
    </submittedName>
</protein>